<dbReference type="GO" id="GO:0030170">
    <property type="term" value="F:pyridoxal phosphate binding"/>
    <property type="evidence" value="ECO:0007669"/>
    <property type="project" value="InterPro"/>
</dbReference>
<evidence type="ECO:0000313" key="2">
    <source>
        <dbReference type="EMBL" id="ODH38535.1"/>
    </source>
</evidence>
<dbReference type="PANTHER" id="PTHR36930:SF1">
    <property type="entry name" value="MOSC DOMAIN-CONTAINING PROTEIN"/>
    <property type="match status" value="1"/>
</dbReference>
<sequence>MSVVSVSLSPYHSFSKIPVSSITLIANFGVKGDVHGGATAQHHPHLNLDPPAPNLRQVHLLESEVLASVGSETMGKPMKQGQLGENITTAGVDLLSLGKGTKLWFINATTRAVPTREVAVVEVTGLRDAGPQIDEFQKGLQERLLVRDGKGGIVGRRAGIMGIVVDGGEVKSGGWSGDLSNELSTTKGITGHKTTTCIFYSQCHANNLHIMIEFSTHIKQPTG</sequence>
<dbReference type="VEuPathDB" id="FungiDB:PADG_01702"/>
<feature type="domain" description="MOSC" evidence="1">
    <location>
        <begin position="17"/>
        <end position="180"/>
    </location>
</feature>
<gene>
    <name evidence="2" type="ORF">ACO22_02299</name>
</gene>
<dbReference type="Gene3D" id="2.40.33.20">
    <property type="entry name" value="PK beta-barrel domain-like"/>
    <property type="match status" value="1"/>
</dbReference>
<dbReference type="InterPro" id="IPR005302">
    <property type="entry name" value="MoCF_Sase_C"/>
</dbReference>
<evidence type="ECO:0000313" key="3">
    <source>
        <dbReference type="Proteomes" id="UP000242814"/>
    </source>
</evidence>
<accession>A0A1D2JJ56</accession>
<dbReference type="InterPro" id="IPR011037">
    <property type="entry name" value="Pyrv_Knase-like_insert_dom_sf"/>
</dbReference>
<comment type="caution">
    <text evidence="2">The sequence shown here is derived from an EMBL/GenBank/DDBJ whole genome shotgun (WGS) entry which is preliminary data.</text>
</comment>
<organism evidence="2 3">
    <name type="scientific">Paracoccidioides brasiliensis</name>
    <dbReference type="NCBI Taxonomy" id="121759"/>
    <lineage>
        <taxon>Eukaryota</taxon>
        <taxon>Fungi</taxon>
        <taxon>Dikarya</taxon>
        <taxon>Ascomycota</taxon>
        <taxon>Pezizomycotina</taxon>
        <taxon>Eurotiomycetes</taxon>
        <taxon>Eurotiomycetidae</taxon>
        <taxon>Onygenales</taxon>
        <taxon>Ajellomycetaceae</taxon>
        <taxon>Paracoccidioides</taxon>
    </lineage>
</organism>
<reference evidence="2 3" key="1">
    <citation type="submission" date="2016-06" db="EMBL/GenBank/DDBJ databases">
        <authorList>
            <person name="Kjaerup R.B."/>
            <person name="Dalgaard T.S."/>
            <person name="Juul-Madsen H.R."/>
        </authorList>
    </citation>
    <scope>NUCLEOTIDE SEQUENCE [LARGE SCALE GENOMIC DNA]</scope>
    <source>
        <strain evidence="2 3">Pb300</strain>
    </source>
</reference>
<dbReference type="AlphaFoldDB" id="A0A1D2JJ56"/>
<dbReference type="GO" id="GO:0030151">
    <property type="term" value="F:molybdenum ion binding"/>
    <property type="evidence" value="ECO:0007669"/>
    <property type="project" value="InterPro"/>
</dbReference>
<dbReference type="EMBL" id="LZYO01000068">
    <property type="protein sequence ID" value="ODH38535.1"/>
    <property type="molecule type" value="Genomic_DNA"/>
</dbReference>
<dbReference type="SUPFAM" id="SSF50800">
    <property type="entry name" value="PK beta-barrel domain-like"/>
    <property type="match status" value="1"/>
</dbReference>
<dbReference type="GO" id="GO:0003824">
    <property type="term" value="F:catalytic activity"/>
    <property type="evidence" value="ECO:0007669"/>
    <property type="project" value="InterPro"/>
</dbReference>
<protein>
    <recommendedName>
        <fullName evidence="1">MOSC domain-containing protein</fullName>
    </recommendedName>
</protein>
<dbReference type="PANTHER" id="PTHR36930">
    <property type="entry name" value="METAL-SULFUR CLUSTER BIOSYNTHESIS PROTEINS YUAD-RELATED"/>
    <property type="match status" value="1"/>
</dbReference>
<dbReference type="PROSITE" id="PS51340">
    <property type="entry name" value="MOSC"/>
    <property type="match status" value="1"/>
</dbReference>
<dbReference type="Proteomes" id="UP000242814">
    <property type="component" value="Unassembled WGS sequence"/>
</dbReference>
<name>A0A1D2JJ56_PARBR</name>
<proteinExistence type="predicted"/>
<dbReference type="VEuPathDB" id="FungiDB:PABG_03158"/>
<evidence type="ECO:0000259" key="1">
    <source>
        <dbReference type="PROSITE" id="PS51340"/>
    </source>
</evidence>
<dbReference type="InterPro" id="IPR052716">
    <property type="entry name" value="MOSC_domain"/>
</dbReference>